<dbReference type="Gene3D" id="3.90.180.10">
    <property type="entry name" value="Medium-chain alcohol dehydrogenases, catalytic domain"/>
    <property type="match status" value="1"/>
</dbReference>
<dbReference type="SUPFAM" id="SSF51735">
    <property type="entry name" value="NAD(P)-binding Rossmann-fold domains"/>
    <property type="match status" value="1"/>
</dbReference>
<gene>
    <name evidence="2" type="ordered locus">AMED_1425</name>
</gene>
<dbReference type="CDD" id="cd05289">
    <property type="entry name" value="MDR_like_2"/>
    <property type="match status" value="1"/>
</dbReference>
<dbReference type="eggNOG" id="COG0604">
    <property type="taxonomic scope" value="Bacteria"/>
</dbReference>
<dbReference type="AlphaFoldDB" id="A0A0H3CZ96"/>
<reference evidence="2 3" key="1">
    <citation type="journal article" date="2010" name="Cell Res.">
        <title>Complete genome sequence of the rifamycin SV-producing Amycolatopsis mediterranei U32 revealed its genetic characteristics in phylogeny and metabolism.</title>
        <authorList>
            <person name="Zhao W."/>
            <person name="Zhong Y."/>
            <person name="Yuan H."/>
            <person name="Wang J."/>
            <person name="Zheng H."/>
            <person name="Wang Y."/>
            <person name="Cen X."/>
            <person name="Xu F."/>
            <person name="Bai J."/>
            <person name="Han X."/>
            <person name="Lu G."/>
            <person name="Zhu Y."/>
            <person name="Shao Z."/>
            <person name="Yan H."/>
            <person name="Li C."/>
            <person name="Peng N."/>
            <person name="Zhang Z."/>
            <person name="Zhang Y."/>
            <person name="Lin W."/>
            <person name="Fan Y."/>
            <person name="Qin Z."/>
            <person name="Hu Y."/>
            <person name="Zhu B."/>
            <person name="Wang S."/>
            <person name="Ding X."/>
            <person name="Zhao G.P."/>
        </authorList>
    </citation>
    <scope>NUCLEOTIDE SEQUENCE [LARGE SCALE GENOMIC DNA]</scope>
    <source>
        <strain evidence="3">U-32</strain>
    </source>
</reference>
<feature type="domain" description="Enoyl reductase (ER)" evidence="1">
    <location>
        <begin position="13"/>
        <end position="310"/>
    </location>
</feature>
<dbReference type="PANTHER" id="PTHR11695:SF294">
    <property type="entry name" value="RETICULON-4-INTERACTING PROTEIN 1, MITOCHONDRIAL"/>
    <property type="match status" value="1"/>
</dbReference>
<evidence type="ECO:0000313" key="2">
    <source>
        <dbReference type="EMBL" id="ADJ43239.1"/>
    </source>
</evidence>
<dbReference type="InterPro" id="IPR011032">
    <property type="entry name" value="GroES-like_sf"/>
</dbReference>
<dbReference type="SUPFAM" id="SSF50129">
    <property type="entry name" value="GroES-like"/>
    <property type="match status" value="1"/>
</dbReference>
<evidence type="ECO:0000313" key="3">
    <source>
        <dbReference type="Proteomes" id="UP000000328"/>
    </source>
</evidence>
<dbReference type="Pfam" id="PF13602">
    <property type="entry name" value="ADH_zinc_N_2"/>
    <property type="match status" value="1"/>
</dbReference>
<sequence>MTTAKRIQYHHYGGPEVLRLEDFRPARPGPGEVLIRVKAAAANPMDRKIRNGEMKILTGRKFPRGLGHDFAGVVAAVGEGVTRLGVGDEVLGGTGLKAAGAFAEMVVAEEKAVVTKPANLSWEEAATIPVVGLTAFQAVVNAGELHAGQAVFIHGRLGGVGRSAAQIALARGASVGGSCRDTARREARGLGISPIVDFDFDATKLAKQFDVVFDTAGTLPISTAQALLKPGGRIIDINPTPAKFVRSVLPGPYRVLMGKPAVADLDAVAQAAAKGVLRLPVARSVPLGEAIAALTELERDRPPQGGKLVITTE</sequence>
<accession>A0A0H3CZ96</accession>
<dbReference type="PANTHER" id="PTHR11695">
    <property type="entry name" value="ALCOHOL DEHYDROGENASE RELATED"/>
    <property type="match status" value="1"/>
</dbReference>
<organism evidence="2 3">
    <name type="scientific">Amycolatopsis mediterranei (strain U-32)</name>
    <dbReference type="NCBI Taxonomy" id="749927"/>
    <lineage>
        <taxon>Bacteria</taxon>
        <taxon>Bacillati</taxon>
        <taxon>Actinomycetota</taxon>
        <taxon>Actinomycetes</taxon>
        <taxon>Pseudonocardiales</taxon>
        <taxon>Pseudonocardiaceae</taxon>
        <taxon>Amycolatopsis</taxon>
    </lineage>
</organism>
<proteinExistence type="predicted"/>
<dbReference type="RefSeq" id="WP_013223327.1">
    <property type="nucleotide sequence ID" value="NC_014318.1"/>
</dbReference>
<dbReference type="SMART" id="SM00829">
    <property type="entry name" value="PKS_ER"/>
    <property type="match status" value="1"/>
</dbReference>
<name>A0A0H3CZ96_AMYMU</name>
<evidence type="ECO:0000259" key="1">
    <source>
        <dbReference type="SMART" id="SM00829"/>
    </source>
</evidence>
<dbReference type="PATRIC" id="fig|749927.5.peg.1468"/>
<dbReference type="Proteomes" id="UP000000328">
    <property type="component" value="Chromosome"/>
</dbReference>
<dbReference type="OrthoDB" id="3613651at2"/>
<dbReference type="GeneID" id="92869217"/>
<dbReference type="InterPro" id="IPR020843">
    <property type="entry name" value="ER"/>
</dbReference>
<protein>
    <submittedName>
        <fullName evidence="2">NADPH:quinone reductase and related Zn-dependent oxidoreductase</fullName>
    </submittedName>
</protein>
<dbReference type="GO" id="GO:0016491">
    <property type="term" value="F:oxidoreductase activity"/>
    <property type="evidence" value="ECO:0007669"/>
    <property type="project" value="InterPro"/>
</dbReference>
<dbReference type="Pfam" id="PF08240">
    <property type="entry name" value="ADH_N"/>
    <property type="match status" value="1"/>
</dbReference>
<dbReference type="InterPro" id="IPR013154">
    <property type="entry name" value="ADH-like_N"/>
</dbReference>
<dbReference type="Gene3D" id="3.40.50.720">
    <property type="entry name" value="NAD(P)-binding Rossmann-like Domain"/>
    <property type="match status" value="1"/>
</dbReference>
<dbReference type="EMBL" id="CP002000">
    <property type="protein sequence ID" value="ADJ43239.1"/>
    <property type="molecule type" value="Genomic_DNA"/>
</dbReference>
<dbReference type="InterPro" id="IPR036291">
    <property type="entry name" value="NAD(P)-bd_dom_sf"/>
</dbReference>
<dbReference type="KEGG" id="amd:AMED_1425"/>
<dbReference type="HOGENOM" id="CLU_026673_3_3_11"/>
<dbReference type="InterPro" id="IPR050700">
    <property type="entry name" value="YIM1/Zinc_Alcohol_DH_Fams"/>
</dbReference>